<dbReference type="Proteomes" id="UP000265566">
    <property type="component" value="Chromosome 3"/>
</dbReference>
<sequence length="86" mass="10080">MIAYCRMIASSMRPCVTYTQTCLAWFWFLLVRKSCINKENGSKESCKHLNTIKEPSHSCLLIHFVFCFDIMKQGWVCIYIIINIHA</sequence>
<accession>A0A396J0I9</accession>
<reference evidence="2" key="1">
    <citation type="journal article" date="2018" name="Nat. Plants">
        <title>Whole-genome landscape of Medicago truncatula symbiotic genes.</title>
        <authorList>
            <person name="Pecrix Y."/>
            <person name="Staton S.E."/>
            <person name="Sallet E."/>
            <person name="Lelandais-Briere C."/>
            <person name="Moreau S."/>
            <person name="Carrere S."/>
            <person name="Blein T."/>
            <person name="Jardinaud M.F."/>
            <person name="Latrasse D."/>
            <person name="Zouine M."/>
            <person name="Zahm M."/>
            <person name="Kreplak J."/>
            <person name="Mayjonade B."/>
            <person name="Satge C."/>
            <person name="Perez M."/>
            <person name="Cauet S."/>
            <person name="Marande W."/>
            <person name="Chantry-Darmon C."/>
            <person name="Lopez-Roques C."/>
            <person name="Bouchez O."/>
            <person name="Berard A."/>
            <person name="Debelle F."/>
            <person name="Munos S."/>
            <person name="Bendahmane A."/>
            <person name="Berges H."/>
            <person name="Niebel A."/>
            <person name="Buitink J."/>
            <person name="Frugier F."/>
            <person name="Benhamed M."/>
            <person name="Crespi M."/>
            <person name="Gouzy J."/>
            <person name="Gamas P."/>
        </authorList>
    </citation>
    <scope>NUCLEOTIDE SEQUENCE [LARGE SCALE GENOMIC DNA]</scope>
    <source>
        <strain evidence="2">cv. Jemalong A17</strain>
    </source>
</reference>
<proteinExistence type="predicted"/>
<gene>
    <name evidence="1" type="ORF">MtrunA17_Chr3g0144961</name>
</gene>
<name>A0A396J0I9_MEDTR</name>
<dbReference type="Gramene" id="rna19987">
    <property type="protein sequence ID" value="RHN71320.1"/>
    <property type="gene ID" value="gene19987"/>
</dbReference>
<dbReference type="AlphaFoldDB" id="A0A396J0I9"/>
<protein>
    <submittedName>
        <fullName evidence="1">Uncharacterized protein</fullName>
    </submittedName>
</protein>
<evidence type="ECO:0000313" key="2">
    <source>
        <dbReference type="Proteomes" id="UP000265566"/>
    </source>
</evidence>
<comment type="caution">
    <text evidence="1">The sequence shown here is derived from an EMBL/GenBank/DDBJ whole genome shotgun (WGS) entry which is preliminary data.</text>
</comment>
<evidence type="ECO:0000313" key="1">
    <source>
        <dbReference type="EMBL" id="RHN71320.1"/>
    </source>
</evidence>
<dbReference type="EMBL" id="PSQE01000003">
    <property type="protein sequence ID" value="RHN71320.1"/>
    <property type="molecule type" value="Genomic_DNA"/>
</dbReference>
<organism evidence="1 2">
    <name type="scientific">Medicago truncatula</name>
    <name type="common">Barrel medic</name>
    <name type="synonym">Medicago tribuloides</name>
    <dbReference type="NCBI Taxonomy" id="3880"/>
    <lineage>
        <taxon>Eukaryota</taxon>
        <taxon>Viridiplantae</taxon>
        <taxon>Streptophyta</taxon>
        <taxon>Embryophyta</taxon>
        <taxon>Tracheophyta</taxon>
        <taxon>Spermatophyta</taxon>
        <taxon>Magnoliopsida</taxon>
        <taxon>eudicotyledons</taxon>
        <taxon>Gunneridae</taxon>
        <taxon>Pentapetalae</taxon>
        <taxon>rosids</taxon>
        <taxon>fabids</taxon>
        <taxon>Fabales</taxon>
        <taxon>Fabaceae</taxon>
        <taxon>Papilionoideae</taxon>
        <taxon>50 kb inversion clade</taxon>
        <taxon>NPAAA clade</taxon>
        <taxon>Hologalegina</taxon>
        <taxon>IRL clade</taxon>
        <taxon>Trifolieae</taxon>
        <taxon>Medicago</taxon>
    </lineage>
</organism>